<accession>A0ABV6EAI7</accession>
<sequence>MITLKWLFAGAVLMLAACSSNNNEEPPQIATSANIGVIPTSADCANVGGVTAIAHTLNGDAIRMCQMPNGKQCEESTLSGGTCANAR</sequence>
<proteinExistence type="predicted"/>
<dbReference type="PROSITE" id="PS51257">
    <property type="entry name" value="PROKAR_LIPOPROTEIN"/>
    <property type="match status" value="1"/>
</dbReference>
<feature type="signal peptide" evidence="1">
    <location>
        <begin position="1"/>
        <end position="22"/>
    </location>
</feature>
<dbReference type="RefSeq" id="WP_380673568.1">
    <property type="nucleotide sequence ID" value="NZ_CP173186.1"/>
</dbReference>
<comment type="caution">
    <text evidence="2">The sequence shown here is derived from an EMBL/GenBank/DDBJ whole genome shotgun (WGS) entry which is preliminary data.</text>
</comment>
<keyword evidence="3" id="KW-1185">Reference proteome</keyword>
<reference evidence="2 3" key="1">
    <citation type="submission" date="2024-09" db="EMBL/GenBank/DDBJ databases">
        <authorList>
            <person name="Sun Q."/>
            <person name="Mori K."/>
        </authorList>
    </citation>
    <scope>NUCLEOTIDE SEQUENCE [LARGE SCALE GENOMIC DNA]</scope>
    <source>
        <strain evidence="2 3">CCM 8626</strain>
    </source>
</reference>
<evidence type="ECO:0000313" key="3">
    <source>
        <dbReference type="Proteomes" id="UP001589792"/>
    </source>
</evidence>
<name>A0ABV6EAI7_9GAMM</name>
<evidence type="ECO:0000256" key="1">
    <source>
        <dbReference type="SAM" id="SignalP"/>
    </source>
</evidence>
<dbReference type="Pfam" id="PF03891">
    <property type="entry name" value="DUF333"/>
    <property type="match status" value="1"/>
</dbReference>
<gene>
    <name evidence="2" type="ORF">ACFFJ3_05240</name>
</gene>
<organism evidence="2 3">
    <name type="scientific">Serratia aquatilis</name>
    <dbReference type="NCBI Taxonomy" id="1737515"/>
    <lineage>
        <taxon>Bacteria</taxon>
        <taxon>Pseudomonadati</taxon>
        <taxon>Pseudomonadota</taxon>
        <taxon>Gammaproteobacteria</taxon>
        <taxon>Enterobacterales</taxon>
        <taxon>Yersiniaceae</taxon>
        <taxon>Serratia</taxon>
    </lineage>
</organism>
<dbReference type="EMBL" id="JBHLXG010000003">
    <property type="protein sequence ID" value="MFC0225911.1"/>
    <property type="molecule type" value="Genomic_DNA"/>
</dbReference>
<protein>
    <submittedName>
        <fullName evidence="2">DUF333 domain-containing protein</fullName>
    </submittedName>
</protein>
<keyword evidence="1" id="KW-0732">Signal</keyword>
<dbReference type="InterPro" id="IPR005590">
    <property type="entry name" value="DUF333"/>
</dbReference>
<dbReference type="Proteomes" id="UP001589792">
    <property type="component" value="Unassembled WGS sequence"/>
</dbReference>
<evidence type="ECO:0000313" key="2">
    <source>
        <dbReference type="EMBL" id="MFC0225911.1"/>
    </source>
</evidence>
<feature type="chain" id="PRO_5046830347" evidence="1">
    <location>
        <begin position="23"/>
        <end position="87"/>
    </location>
</feature>